<keyword evidence="5" id="KW-0249">Electron transport</keyword>
<evidence type="ECO:0000256" key="6">
    <source>
        <dbReference type="ARBA" id="ARBA00023136"/>
    </source>
</evidence>
<accession>A0A5M6ZJU2</accession>
<evidence type="ECO:0000313" key="7">
    <source>
        <dbReference type="EMBL" id="KAA5805069.1"/>
    </source>
</evidence>
<comment type="caution">
    <text evidence="7">The sequence shown here is derived from an EMBL/GenBank/DDBJ whole genome shotgun (WGS) entry which is preliminary data.</text>
</comment>
<keyword evidence="3" id="KW-0679">Respiratory chain</keyword>
<evidence type="ECO:0000313" key="8">
    <source>
        <dbReference type="Proteomes" id="UP000325122"/>
    </source>
</evidence>
<dbReference type="PANTHER" id="PTHR12219">
    <property type="entry name" value="NADH-UBIQUINONE OXIDOREDUCTASE"/>
    <property type="match status" value="1"/>
</dbReference>
<dbReference type="RefSeq" id="WP_150022101.1">
    <property type="nucleotide sequence ID" value="NZ_VWOJ01000001.1"/>
</dbReference>
<sequence>MFAKIYRPAKTAMQSGRAKAQSWVLEFEPAMAKRPDPLMGWASTGDTRRQVRLSFDSRDSAVAYAKRYEIPFQVFEARETPRRIKTYAGNFAHDRKEPWSH</sequence>
<dbReference type="Pfam" id="PF04800">
    <property type="entry name" value="NDUS4"/>
    <property type="match status" value="1"/>
</dbReference>
<reference evidence="7 8" key="1">
    <citation type="submission" date="2019-09" db="EMBL/GenBank/DDBJ databases">
        <authorList>
            <person name="Kevbrin V."/>
            <person name="Grouzdev D.S."/>
        </authorList>
    </citation>
    <scope>NUCLEOTIDE SEQUENCE [LARGE SCALE GENOMIC DNA]</scope>
    <source>
        <strain evidence="7 8">G-192</strain>
    </source>
</reference>
<dbReference type="InterPro" id="IPR038532">
    <property type="entry name" value="NDUFS4-like_sf"/>
</dbReference>
<evidence type="ECO:0000256" key="2">
    <source>
        <dbReference type="ARBA" id="ARBA00022448"/>
    </source>
</evidence>
<keyword evidence="4" id="KW-0809">Transit peptide</keyword>
<gene>
    <name evidence="7" type="ORF">F1654_03495</name>
</gene>
<evidence type="ECO:0000256" key="1">
    <source>
        <dbReference type="ARBA" id="ARBA00004370"/>
    </source>
</evidence>
<keyword evidence="6" id="KW-0472">Membrane</keyword>
<evidence type="ECO:0000256" key="3">
    <source>
        <dbReference type="ARBA" id="ARBA00022660"/>
    </source>
</evidence>
<keyword evidence="8" id="KW-1185">Reference proteome</keyword>
<keyword evidence="2" id="KW-0813">Transport</keyword>
<comment type="subcellular location">
    <subcellularLocation>
        <location evidence="1">Membrane</location>
    </subcellularLocation>
</comment>
<organism evidence="7 8">
    <name type="scientific">Alkalicaulis satelles</name>
    <dbReference type="NCBI Taxonomy" id="2609175"/>
    <lineage>
        <taxon>Bacteria</taxon>
        <taxon>Pseudomonadati</taxon>
        <taxon>Pseudomonadota</taxon>
        <taxon>Alphaproteobacteria</taxon>
        <taxon>Maricaulales</taxon>
        <taxon>Maricaulaceae</taxon>
        <taxon>Alkalicaulis</taxon>
    </lineage>
</organism>
<dbReference type="GO" id="GO:0022900">
    <property type="term" value="P:electron transport chain"/>
    <property type="evidence" value="ECO:0007669"/>
    <property type="project" value="InterPro"/>
</dbReference>
<evidence type="ECO:0000256" key="5">
    <source>
        <dbReference type="ARBA" id="ARBA00022982"/>
    </source>
</evidence>
<dbReference type="GO" id="GO:0016020">
    <property type="term" value="C:membrane"/>
    <property type="evidence" value="ECO:0007669"/>
    <property type="project" value="UniProtKB-SubCell"/>
</dbReference>
<dbReference type="Gene3D" id="3.30.160.190">
    <property type="entry name" value="atu1810 like domain"/>
    <property type="match status" value="1"/>
</dbReference>
<dbReference type="PANTHER" id="PTHR12219:SF8">
    <property type="entry name" value="NADH DEHYDROGENASE [UBIQUINONE] IRON-SULFUR PROTEIN 4, MITOCHONDRIAL"/>
    <property type="match status" value="1"/>
</dbReference>
<proteinExistence type="predicted"/>
<dbReference type="InterPro" id="IPR006885">
    <property type="entry name" value="NADH_UbQ_FeS_4_mit-like"/>
</dbReference>
<name>A0A5M6ZJU2_9PROT</name>
<evidence type="ECO:0000256" key="4">
    <source>
        <dbReference type="ARBA" id="ARBA00022946"/>
    </source>
</evidence>
<dbReference type="AlphaFoldDB" id="A0A5M6ZJU2"/>
<dbReference type="EMBL" id="VWOJ01000001">
    <property type="protein sequence ID" value="KAA5805069.1"/>
    <property type="molecule type" value="Genomic_DNA"/>
</dbReference>
<dbReference type="Proteomes" id="UP000325122">
    <property type="component" value="Unassembled WGS sequence"/>
</dbReference>
<protein>
    <submittedName>
        <fullName evidence="7">ETC complex I subunit</fullName>
    </submittedName>
</protein>